<comment type="caution">
    <text evidence="1">The sequence shown here is derived from an EMBL/GenBank/DDBJ whole genome shotgun (WGS) entry which is preliminary data.</text>
</comment>
<organism evidence="1 2">
    <name type="scientific">Nibea albiflora</name>
    <name type="common">Yellow drum</name>
    <name type="synonym">Corvina albiflora</name>
    <dbReference type="NCBI Taxonomy" id="240163"/>
    <lineage>
        <taxon>Eukaryota</taxon>
        <taxon>Metazoa</taxon>
        <taxon>Chordata</taxon>
        <taxon>Craniata</taxon>
        <taxon>Vertebrata</taxon>
        <taxon>Euteleostomi</taxon>
        <taxon>Actinopterygii</taxon>
        <taxon>Neopterygii</taxon>
        <taxon>Teleostei</taxon>
        <taxon>Neoteleostei</taxon>
        <taxon>Acanthomorphata</taxon>
        <taxon>Eupercaria</taxon>
        <taxon>Sciaenidae</taxon>
        <taxon>Nibea</taxon>
    </lineage>
</organism>
<dbReference type="Proteomes" id="UP000805704">
    <property type="component" value="Chromosome 20"/>
</dbReference>
<dbReference type="EMBL" id="CM024808">
    <property type="protein sequence ID" value="KAG8006645.1"/>
    <property type="molecule type" value="Genomic_DNA"/>
</dbReference>
<sequence length="156" mass="17797">MGMNDSTSVGRFYKQGCFEVPVVVTVTSEPHMTLSRDSQLQQPIKAQRRSRGRHHVVNVSRSQLLFTSLVSLDVQEDELISQVLQDRLLLAPPIQCHGNKTVDGPSPLIFMTPDLLRQKPLPPVEEPEYVRPCPIHYHAHSTFDLYRQQRRCEATP</sequence>
<evidence type="ECO:0000313" key="1">
    <source>
        <dbReference type="EMBL" id="KAG8006645.1"/>
    </source>
</evidence>
<name>A0ACB7EXY9_NIBAL</name>
<evidence type="ECO:0000313" key="2">
    <source>
        <dbReference type="Proteomes" id="UP000805704"/>
    </source>
</evidence>
<reference evidence="1" key="1">
    <citation type="submission" date="2020-04" db="EMBL/GenBank/DDBJ databases">
        <title>A chromosome-scale assembly and high-density genetic map of the yellow drum (Nibea albiflora) genome.</title>
        <authorList>
            <person name="Xu D."/>
            <person name="Zhang W."/>
            <person name="Chen R."/>
            <person name="Tan P."/>
            <person name="Wang L."/>
            <person name="Song H."/>
            <person name="Tian L."/>
            <person name="Zhu Q."/>
            <person name="Wang B."/>
        </authorList>
    </citation>
    <scope>NUCLEOTIDE SEQUENCE</scope>
    <source>
        <strain evidence="1">ZJHYS-2018</strain>
    </source>
</reference>
<gene>
    <name evidence="1" type="primary">PPP1R35</name>
    <name evidence="1" type="ORF">GBF38_022586</name>
</gene>
<accession>A0ACB7EXY9</accession>
<protein>
    <submittedName>
        <fullName evidence="1">Protein phosphatase 1 regulatory subunit 35</fullName>
    </submittedName>
</protein>
<keyword evidence="2" id="KW-1185">Reference proteome</keyword>
<proteinExistence type="predicted"/>